<reference evidence="2" key="1">
    <citation type="submission" date="2019-12" db="EMBL/GenBank/DDBJ databases">
        <title>Genome sequencing and annotation of Brassica cretica.</title>
        <authorList>
            <person name="Studholme D.J."/>
            <person name="Sarris P."/>
        </authorList>
    </citation>
    <scope>NUCLEOTIDE SEQUENCE</scope>
    <source>
        <strain evidence="2">PFS-109/04</strain>
        <tissue evidence="2">Leaf</tissue>
    </source>
</reference>
<evidence type="ECO:0000313" key="2">
    <source>
        <dbReference type="EMBL" id="KAF3513194.1"/>
    </source>
</evidence>
<feature type="region of interest" description="Disordered" evidence="1">
    <location>
        <begin position="1"/>
        <end position="28"/>
    </location>
</feature>
<evidence type="ECO:0000313" key="3">
    <source>
        <dbReference type="Proteomes" id="UP000712600"/>
    </source>
</evidence>
<gene>
    <name evidence="2" type="ORF">F2Q69_00007569</name>
</gene>
<evidence type="ECO:0000256" key="1">
    <source>
        <dbReference type="SAM" id="MobiDB-lite"/>
    </source>
</evidence>
<comment type="caution">
    <text evidence="2">The sequence shown here is derived from an EMBL/GenBank/DDBJ whole genome shotgun (WGS) entry which is preliminary data.</text>
</comment>
<protein>
    <submittedName>
        <fullName evidence="2">Uncharacterized protein</fullName>
    </submittedName>
</protein>
<dbReference type="EMBL" id="QGKX02001521">
    <property type="protein sequence ID" value="KAF3513194.1"/>
    <property type="molecule type" value="Genomic_DNA"/>
</dbReference>
<name>A0A8S9P6N0_BRACR</name>
<organism evidence="2 3">
    <name type="scientific">Brassica cretica</name>
    <name type="common">Mustard</name>
    <dbReference type="NCBI Taxonomy" id="69181"/>
    <lineage>
        <taxon>Eukaryota</taxon>
        <taxon>Viridiplantae</taxon>
        <taxon>Streptophyta</taxon>
        <taxon>Embryophyta</taxon>
        <taxon>Tracheophyta</taxon>
        <taxon>Spermatophyta</taxon>
        <taxon>Magnoliopsida</taxon>
        <taxon>eudicotyledons</taxon>
        <taxon>Gunneridae</taxon>
        <taxon>Pentapetalae</taxon>
        <taxon>rosids</taxon>
        <taxon>malvids</taxon>
        <taxon>Brassicales</taxon>
        <taxon>Brassicaceae</taxon>
        <taxon>Brassiceae</taxon>
        <taxon>Brassica</taxon>
    </lineage>
</organism>
<sequence length="149" mass="17078">MLGQENVATPVTDRSEYDDQNTDESSSVITQLPHMHAVRSLRSDRARAKARSLRSDRASIPLGRYIATEFKPKLDRYVATELEPKLGRYVATELFRNVDTTLVHAFSSTLQCYLPKTVANPFHVSRHSKSSIKLYRKNHGEFVLYRKKP</sequence>
<accession>A0A8S9P6N0</accession>
<dbReference type="Proteomes" id="UP000712600">
    <property type="component" value="Unassembled WGS sequence"/>
</dbReference>
<dbReference type="AlphaFoldDB" id="A0A8S9P6N0"/>
<proteinExistence type="predicted"/>